<evidence type="ECO:0000313" key="13">
    <source>
        <dbReference type="EMBL" id="OGI86185.1"/>
    </source>
</evidence>
<protein>
    <recommendedName>
        <fullName evidence="15">UDP-N-acetylmuramate--L-alanine ligase</fullName>
    </recommendedName>
</protein>
<dbReference type="Pfam" id="PF08245">
    <property type="entry name" value="Mur_ligase_M"/>
    <property type="match status" value="1"/>
</dbReference>
<keyword evidence="7" id="KW-0131">Cell cycle</keyword>
<sequence length="442" mass="48937">MDINLSKIKKVFFIGIGGIGVSALAKMALARGMEISGINDEDSPKTLDPFRESGIKIIDLKTVLKDVLKDRFKIPKADLYIYSDAWIYRGPAIIEKAKASGKIVMSYSEALGQFAKEYKVIAIAGTHGKTTTTSMVAEILMDAGLDPTVVVGSFVKKFNSNFRKGEGKYLVVEADEYNRHFLNLAPFITVITNIEADHLDYYKDLADIKNAFDQLLSQSENKIIDYKKYLDKVPKLSVPGEHNRMNAAAALSVADFLHIKLTNAQKSLNHFSGTWRRLDKRGESNNGTIIYDDYAHHPTEIKASLQALRELYPHTNDIGVGVYPAGAKKITVLFQPHLYSRTKALFGDFSQSFILADKVLLLPIYFGREDKDESVSSEKLAEAINQTIRLEGGDAEAYPDFESAEKAVLGLKLGPKDVFVTMGAGEAYKVADKVFGLTLDSK</sequence>
<dbReference type="InterPro" id="IPR000713">
    <property type="entry name" value="Mur_ligase_N"/>
</dbReference>
<dbReference type="STRING" id="1801774.A3A05_03655"/>
<evidence type="ECO:0000256" key="5">
    <source>
        <dbReference type="ARBA" id="ARBA00022960"/>
    </source>
</evidence>
<keyword evidence="3" id="KW-0547">Nucleotide-binding</keyword>
<accession>A0A1F6WWQ6</accession>
<name>A0A1F6WWQ6_9BACT</name>
<evidence type="ECO:0000256" key="7">
    <source>
        <dbReference type="ARBA" id="ARBA00023306"/>
    </source>
</evidence>
<keyword evidence="1" id="KW-0436">Ligase</keyword>
<dbReference type="GO" id="GO:0051301">
    <property type="term" value="P:cell division"/>
    <property type="evidence" value="ECO:0007669"/>
    <property type="project" value="UniProtKB-KW"/>
</dbReference>
<dbReference type="EMBL" id="MFUY01000013">
    <property type="protein sequence ID" value="OGI86185.1"/>
    <property type="molecule type" value="Genomic_DNA"/>
</dbReference>
<keyword evidence="9" id="KW-1133">Transmembrane helix</keyword>
<evidence type="ECO:0000256" key="8">
    <source>
        <dbReference type="ARBA" id="ARBA00023316"/>
    </source>
</evidence>
<keyword evidence="8" id="KW-0961">Cell wall biogenesis/degradation</keyword>
<keyword evidence="4" id="KW-0067">ATP-binding</keyword>
<dbReference type="InterPro" id="IPR013221">
    <property type="entry name" value="Mur_ligase_cen"/>
</dbReference>
<dbReference type="AlphaFoldDB" id="A0A1F6WWQ6"/>
<evidence type="ECO:0000256" key="6">
    <source>
        <dbReference type="ARBA" id="ARBA00022984"/>
    </source>
</evidence>
<dbReference type="InterPro" id="IPR036565">
    <property type="entry name" value="Mur-like_cat_sf"/>
</dbReference>
<evidence type="ECO:0000313" key="14">
    <source>
        <dbReference type="Proteomes" id="UP000176187"/>
    </source>
</evidence>
<evidence type="ECO:0000259" key="12">
    <source>
        <dbReference type="Pfam" id="PF08245"/>
    </source>
</evidence>
<dbReference type="InterPro" id="IPR050061">
    <property type="entry name" value="MurCDEF_pg_biosynth"/>
</dbReference>
<dbReference type="Gene3D" id="3.90.190.20">
    <property type="entry name" value="Mur ligase, C-terminal domain"/>
    <property type="match status" value="1"/>
</dbReference>
<keyword evidence="6" id="KW-0573">Peptidoglycan synthesis</keyword>
<dbReference type="GO" id="GO:0009252">
    <property type="term" value="P:peptidoglycan biosynthetic process"/>
    <property type="evidence" value="ECO:0007669"/>
    <property type="project" value="UniProtKB-KW"/>
</dbReference>
<gene>
    <name evidence="13" type="ORF">A3A05_03655</name>
</gene>
<organism evidence="13 14">
    <name type="scientific">Candidatus Nomurabacteria bacterium RIFCSPLOWO2_01_FULL_41_12</name>
    <dbReference type="NCBI Taxonomy" id="1801774"/>
    <lineage>
        <taxon>Bacteria</taxon>
        <taxon>Candidatus Nomuraibacteriota</taxon>
    </lineage>
</organism>
<feature type="domain" description="Mur ligase C-terminal" evidence="11">
    <location>
        <begin position="276"/>
        <end position="425"/>
    </location>
</feature>
<dbReference type="Pfam" id="PF02875">
    <property type="entry name" value="Mur_ligase_C"/>
    <property type="match status" value="1"/>
</dbReference>
<dbReference type="PANTHER" id="PTHR43445">
    <property type="entry name" value="UDP-N-ACETYLMURAMATE--L-ALANINE LIGASE-RELATED"/>
    <property type="match status" value="1"/>
</dbReference>
<dbReference type="SUPFAM" id="SSF53244">
    <property type="entry name" value="MurD-like peptide ligases, peptide-binding domain"/>
    <property type="match status" value="1"/>
</dbReference>
<evidence type="ECO:0000259" key="11">
    <source>
        <dbReference type="Pfam" id="PF02875"/>
    </source>
</evidence>
<keyword evidence="9" id="KW-0472">Membrane</keyword>
<dbReference type="SUPFAM" id="SSF53623">
    <property type="entry name" value="MurD-like peptide ligases, catalytic domain"/>
    <property type="match status" value="1"/>
</dbReference>
<evidence type="ECO:0000256" key="3">
    <source>
        <dbReference type="ARBA" id="ARBA00022741"/>
    </source>
</evidence>
<evidence type="ECO:0000256" key="9">
    <source>
        <dbReference type="SAM" id="Phobius"/>
    </source>
</evidence>
<proteinExistence type="predicted"/>
<dbReference type="Pfam" id="PF01225">
    <property type="entry name" value="Mur_ligase"/>
    <property type="match status" value="1"/>
</dbReference>
<dbReference type="Gene3D" id="3.40.50.720">
    <property type="entry name" value="NAD(P)-binding Rossmann-like Domain"/>
    <property type="match status" value="1"/>
</dbReference>
<evidence type="ECO:0000259" key="10">
    <source>
        <dbReference type="Pfam" id="PF01225"/>
    </source>
</evidence>
<dbReference type="Gene3D" id="3.40.1190.10">
    <property type="entry name" value="Mur-like, catalytic domain"/>
    <property type="match status" value="2"/>
</dbReference>
<comment type="caution">
    <text evidence="13">The sequence shown here is derived from an EMBL/GenBank/DDBJ whole genome shotgun (WGS) entry which is preliminary data.</text>
</comment>
<keyword evidence="2" id="KW-0132">Cell division</keyword>
<reference evidence="13 14" key="1">
    <citation type="journal article" date="2016" name="Nat. Commun.">
        <title>Thousands of microbial genomes shed light on interconnected biogeochemical processes in an aquifer system.</title>
        <authorList>
            <person name="Anantharaman K."/>
            <person name="Brown C.T."/>
            <person name="Hug L.A."/>
            <person name="Sharon I."/>
            <person name="Castelle C.J."/>
            <person name="Probst A.J."/>
            <person name="Thomas B.C."/>
            <person name="Singh A."/>
            <person name="Wilkins M.J."/>
            <person name="Karaoz U."/>
            <person name="Brodie E.L."/>
            <person name="Williams K.H."/>
            <person name="Hubbard S.S."/>
            <person name="Banfield J.F."/>
        </authorList>
    </citation>
    <scope>NUCLEOTIDE SEQUENCE [LARGE SCALE GENOMIC DNA]</scope>
</reference>
<evidence type="ECO:0008006" key="15">
    <source>
        <dbReference type="Google" id="ProtNLM"/>
    </source>
</evidence>
<dbReference type="GO" id="GO:0005524">
    <property type="term" value="F:ATP binding"/>
    <property type="evidence" value="ECO:0007669"/>
    <property type="project" value="UniProtKB-KW"/>
</dbReference>
<dbReference type="GO" id="GO:0071555">
    <property type="term" value="P:cell wall organization"/>
    <property type="evidence" value="ECO:0007669"/>
    <property type="project" value="UniProtKB-KW"/>
</dbReference>
<keyword evidence="9" id="KW-0812">Transmembrane</keyword>
<dbReference type="SUPFAM" id="SSF51984">
    <property type="entry name" value="MurCD N-terminal domain"/>
    <property type="match status" value="1"/>
</dbReference>
<dbReference type="InterPro" id="IPR004101">
    <property type="entry name" value="Mur_ligase_C"/>
</dbReference>
<dbReference type="Proteomes" id="UP000176187">
    <property type="component" value="Unassembled WGS sequence"/>
</dbReference>
<dbReference type="GO" id="GO:0008360">
    <property type="term" value="P:regulation of cell shape"/>
    <property type="evidence" value="ECO:0007669"/>
    <property type="project" value="UniProtKB-KW"/>
</dbReference>
<feature type="domain" description="Mur ligase central" evidence="12">
    <location>
        <begin position="123"/>
        <end position="222"/>
    </location>
</feature>
<dbReference type="InterPro" id="IPR036615">
    <property type="entry name" value="Mur_ligase_C_dom_sf"/>
</dbReference>
<evidence type="ECO:0000256" key="2">
    <source>
        <dbReference type="ARBA" id="ARBA00022618"/>
    </source>
</evidence>
<keyword evidence="5" id="KW-0133">Cell shape</keyword>
<evidence type="ECO:0000256" key="1">
    <source>
        <dbReference type="ARBA" id="ARBA00022598"/>
    </source>
</evidence>
<dbReference type="GO" id="GO:0016881">
    <property type="term" value="F:acid-amino acid ligase activity"/>
    <property type="evidence" value="ECO:0007669"/>
    <property type="project" value="InterPro"/>
</dbReference>
<evidence type="ECO:0000256" key="4">
    <source>
        <dbReference type="ARBA" id="ARBA00022840"/>
    </source>
</evidence>
<dbReference type="PANTHER" id="PTHR43445:SF3">
    <property type="entry name" value="UDP-N-ACETYLMURAMATE--L-ALANINE LIGASE"/>
    <property type="match status" value="1"/>
</dbReference>
<feature type="transmembrane region" description="Helical" evidence="9">
    <location>
        <begin position="12"/>
        <end position="29"/>
    </location>
</feature>
<feature type="domain" description="Mur ligase N-terminal catalytic" evidence="10">
    <location>
        <begin position="12"/>
        <end position="118"/>
    </location>
</feature>